<dbReference type="InterPro" id="IPR004399">
    <property type="entry name" value="HMP/HMP-P_kinase_dom"/>
</dbReference>
<name>A0A9D1ZKC3_9BACE</name>
<dbReference type="GO" id="GO:0009228">
    <property type="term" value="P:thiamine biosynthetic process"/>
    <property type="evidence" value="ECO:0007669"/>
    <property type="project" value="InterPro"/>
</dbReference>
<comment type="pathway">
    <text evidence="1">Cofactor biosynthesis; thiamine diphosphate biosynthesis.</text>
</comment>
<dbReference type="GO" id="GO:0008902">
    <property type="term" value="F:hydroxymethylpyrimidine kinase activity"/>
    <property type="evidence" value="ECO:0007669"/>
    <property type="project" value="UniProtKB-EC"/>
</dbReference>
<proteinExistence type="predicted"/>
<organism evidence="8 9">
    <name type="scientific">Candidatus Bacteroides pullicola</name>
    <dbReference type="NCBI Taxonomy" id="2838475"/>
    <lineage>
        <taxon>Bacteria</taxon>
        <taxon>Pseudomonadati</taxon>
        <taxon>Bacteroidota</taxon>
        <taxon>Bacteroidia</taxon>
        <taxon>Bacteroidales</taxon>
        <taxon>Bacteroidaceae</taxon>
        <taxon>Bacteroides</taxon>
    </lineage>
</organism>
<keyword evidence="6" id="KW-0067">ATP-binding</keyword>
<dbReference type="InterPro" id="IPR029056">
    <property type="entry name" value="Ribokinase-like"/>
</dbReference>
<dbReference type="EC" id="2.7.1.49" evidence="2"/>
<evidence type="ECO:0000256" key="2">
    <source>
        <dbReference type="ARBA" id="ARBA00012135"/>
    </source>
</evidence>
<keyword evidence="3 8" id="KW-0808">Transferase</keyword>
<dbReference type="EMBL" id="DXCV01000069">
    <property type="protein sequence ID" value="HIY89121.1"/>
    <property type="molecule type" value="Genomic_DNA"/>
</dbReference>
<dbReference type="NCBIfam" id="TIGR00097">
    <property type="entry name" value="HMP-P_kinase"/>
    <property type="match status" value="1"/>
</dbReference>
<dbReference type="InterPro" id="IPR013749">
    <property type="entry name" value="PM/HMP-P_kinase-1"/>
</dbReference>
<keyword evidence="4" id="KW-0547">Nucleotide-binding</keyword>
<dbReference type="PANTHER" id="PTHR20858">
    <property type="entry name" value="PHOSPHOMETHYLPYRIMIDINE KINASE"/>
    <property type="match status" value="1"/>
</dbReference>
<protein>
    <recommendedName>
        <fullName evidence="2">hydroxymethylpyrimidine kinase</fullName>
        <ecNumber evidence="2">2.7.1.49</ecNumber>
    </recommendedName>
</protein>
<evidence type="ECO:0000256" key="3">
    <source>
        <dbReference type="ARBA" id="ARBA00022679"/>
    </source>
</evidence>
<dbReference type="FunFam" id="3.40.1190.20:FF:000003">
    <property type="entry name" value="Phosphomethylpyrimidine kinase ThiD"/>
    <property type="match status" value="1"/>
</dbReference>
<dbReference type="AlphaFoldDB" id="A0A9D1ZKC3"/>
<dbReference type="GO" id="GO:0005524">
    <property type="term" value="F:ATP binding"/>
    <property type="evidence" value="ECO:0007669"/>
    <property type="project" value="UniProtKB-KW"/>
</dbReference>
<evidence type="ECO:0000256" key="5">
    <source>
        <dbReference type="ARBA" id="ARBA00022777"/>
    </source>
</evidence>
<accession>A0A9D1ZKC3</accession>
<evidence type="ECO:0000256" key="1">
    <source>
        <dbReference type="ARBA" id="ARBA00004948"/>
    </source>
</evidence>
<dbReference type="Pfam" id="PF08543">
    <property type="entry name" value="Phos_pyr_kin"/>
    <property type="match status" value="1"/>
</dbReference>
<feature type="domain" description="Pyridoxamine kinase/Phosphomethylpyrimidine kinase" evidence="7">
    <location>
        <begin position="44"/>
        <end position="288"/>
    </location>
</feature>
<evidence type="ECO:0000256" key="6">
    <source>
        <dbReference type="ARBA" id="ARBA00022840"/>
    </source>
</evidence>
<evidence type="ECO:0000313" key="8">
    <source>
        <dbReference type="EMBL" id="HIY89121.1"/>
    </source>
</evidence>
<dbReference type="GO" id="GO:0008972">
    <property type="term" value="F:phosphomethylpyrimidine kinase activity"/>
    <property type="evidence" value="ECO:0007669"/>
    <property type="project" value="InterPro"/>
</dbReference>
<reference evidence="8" key="1">
    <citation type="journal article" date="2021" name="PeerJ">
        <title>Extensive microbial diversity within the chicken gut microbiome revealed by metagenomics and culture.</title>
        <authorList>
            <person name="Gilroy R."/>
            <person name="Ravi A."/>
            <person name="Getino M."/>
            <person name="Pursley I."/>
            <person name="Horton D.L."/>
            <person name="Alikhan N.F."/>
            <person name="Baker D."/>
            <person name="Gharbi K."/>
            <person name="Hall N."/>
            <person name="Watson M."/>
            <person name="Adriaenssens E.M."/>
            <person name="Foster-Nyarko E."/>
            <person name="Jarju S."/>
            <person name="Secka A."/>
            <person name="Antonio M."/>
            <person name="Oren A."/>
            <person name="Chaudhuri R.R."/>
            <person name="La Ragione R."/>
            <person name="Hildebrand F."/>
            <person name="Pallen M.J."/>
        </authorList>
    </citation>
    <scope>NUCLEOTIDE SEQUENCE</scope>
    <source>
        <strain evidence="8">Gambia2-208</strain>
    </source>
</reference>
<keyword evidence="5 8" id="KW-0418">Kinase</keyword>
<dbReference type="PANTHER" id="PTHR20858:SF17">
    <property type="entry name" value="HYDROXYMETHYLPYRIMIDINE_PHOSPHOMETHYLPYRIMIDINE KINASE THI20-RELATED"/>
    <property type="match status" value="1"/>
</dbReference>
<gene>
    <name evidence="8" type="primary">thiD</name>
    <name evidence="8" type="ORF">H9824_10515</name>
</gene>
<comment type="caution">
    <text evidence="8">The sequence shown here is derived from an EMBL/GenBank/DDBJ whole genome shotgun (WGS) entry which is preliminary data.</text>
</comment>
<evidence type="ECO:0000259" key="7">
    <source>
        <dbReference type="Pfam" id="PF08543"/>
    </source>
</evidence>
<evidence type="ECO:0000313" key="9">
    <source>
        <dbReference type="Proteomes" id="UP000886851"/>
    </source>
</evidence>
<evidence type="ECO:0000256" key="4">
    <source>
        <dbReference type="ARBA" id="ARBA00022741"/>
    </source>
</evidence>
<reference evidence="8" key="2">
    <citation type="submission" date="2021-04" db="EMBL/GenBank/DDBJ databases">
        <authorList>
            <person name="Gilroy R."/>
        </authorList>
    </citation>
    <scope>NUCLEOTIDE SEQUENCE</scope>
    <source>
        <strain evidence="8">Gambia2-208</strain>
    </source>
</reference>
<dbReference type="CDD" id="cd01169">
    <property type="entry name" value="HMPP_kinase"/>
    <property type="match status" value="1"/>
</dbReference>
<dbReference type="Proteomes" id="UP000886851">
    <property type="component" value="Unassembled WGS sequence"/>
</dbReference>
<dbReference type="GO" id="GO:0005829">
    <property type="term" value="C:cytosol"/>
    <property type="evidence" value="ECO:0007669"/>
    <property type="project" value="TreeGrafter"/>
</dbReference>
<dbReference type="SUPFAM" id="SSF53613">
    <property type="entry name" value="Ribokinase-like"/>
    <property type="match status" value="1"/>
</dbReference>
<dbReference type="Gene3D" id="3.40.1190.20">
    <property type="match status" value="1"/>
</dbReference>
<sequence length="293" mass="30834">MGFGGAAVLGDVWQQDERTLVPHFLRLLHEAADPPVVLTIAGSDCSGGAGIQADIKAISALGGYAASVATALTVQNTNGVQAVYPCDAATVGQQLSAVFSDLPVRAVKIGMVPDSAVLGSILDALSQVPSVPVVYDPIMVSTSGRALMADDVVDEVRRRLFPRCTLITPNLNEAARLGHPAYTPEEMELAARTMAGEYGTSVLLKGGHLQGNTMVDVLCHEGVDYRFYAPRIATRNLHGTGCTLSSAIATGLARGEALYEAVGNAKDYVSRAILAGREMAFGHGNGPLWHFFR</sequence>